<accession>A0A1H7A001</accession>
<sequence length="246" mass="27382">MKIQIKGLERLRQSLDLDELLAKDFGPRAVVDAINHTAFAVRKVLQSEMTEVFDRPTPWTLKSLQVKQAKVGSGKTVEDAAIYVSDYAASKDNAPEAWLKSEVYGGPRRSKRLEEALRYYGILPPGHMVMPGKGARLDAYGNFSKGHMSQLLSGLGAAEMKAGLTANASENKRSLVKGNAKAFFVIRRGKTAIGIAERRGKTMELVLVFIRKTDYTQRFRFHEIVEKIANRYLLLNLDEAIVKAIG</sequence>
<organism evidence="1 2">
    <name type="scientific">Pseudomonas linyingensis</name>
    <dbReference type="NCBI Taxonomy" id="915471"/>
    <lineage>
        <taxon>Bacteria</taxon>
        <taxon>Pseudomonadati</taxon>
        <taxon>Pseudomonadota</taxon>
        <taxon>Gammaproteobacteria</taxon>
        <taxon>Pseudomonadales</taxon>
        <taxon>Pseudomonadaceae</taxon>
        <taxon>Pseudomonas</taxon>
    </lineage>
</organism>
<dbReference type="RefSeq" id="WP_090312025.1">
    <property type="nucleotide sequence ID" value="NZ_FNZE01000011.1"/>
</dbReference>
<gene>
    <name evidence="1" type="ORF">SAMN05216201_11164</name>
</gene>
<dbReference type="OrthoDB" id="6871774at2"/>
<proteinExistence type="predicted"/>
<evidence type="ECO:0000313" key="1">
    <source>
        <dbReference type="EMBL" id="SEJ57754.1"/>
    </source>
</evidence>
<dbReference type="Proteomes" id="UP000242930">
    <property type="component" value="Unassembled WGS sequence"/>
</dbReference>
<evidence type="ECO:0000313" key="2">
    <source>
        <dbReference type="Proteomes" id="UP000242930"/>
    </source>
</evidence>
<keyword evidence="2" id="KW-1185">Reference proteome</keyword>
<protein>
    <submittedName>
        <fullName evidence="1">Uncharacterized protein</fullName>
    </submittedName>
</protein>
<name>A0A1H7A001_9PSED</name>
<reference evidence="2" key="1">
    <citation type="submission" date="2016-10" db="EMBL/GenBank/DDBJ databases">
        <authorList>
            <person name="Varghese N."/>
            <person name="Submissions S."/>
        </authorList>
    </citation>
    <scope>NUCLEOTIDE SEQUENCE [LARGE SCALE GENOMIC DNA]</scope>
    <source>
        <strain evidence="2">LMG 25967</strain>
    </source>
</reference>
<dbReference type="STRING" id="915471.SAMN05216201_11164"/>
<dbReference type="EMBL" id="FNZE01000011">
    <property type="protein sequence ID" value="SEJ57754.1"/>
    <property type="molecule type" value="Genomic_DNA"/>
</dbReference>
<dbReference type="AlphaFoldDB" id="A0A1H7A001"/>